<proteinExistence type="predicted"/>
<organism evidence="1 2">
    <name type="scientific">Taxus chinensis</name>
    <name type="common">Chinese yew</name>
    <name type="synonym">Taxus wallichiana var. chinensis</name>
    <dbReference type="NCBI Taxonomy" id="29808"/>
    <lineage>
        <taxon>Eukaryota</taxon>
        <taxon>Viridiplantae</taxon>
        <taxon>Streptophyta</taxon>
        <taxon>Embryophyta</taxon>
        <taxon>Tracheophyta</taxon>
        <taxon>Spermatophyta</taxon>
        <taxon>Pinopsida</taxon>
        <taxon>Pinidae</taxon>
        <taxon>Conifers II</taxon>
        <taxon>Cupressales</taxon>
        <taxon>Taxaceae</taxon>
        <taxon>Taxus</taxon>
    </lineage>
</organism>
<gene>
    <name evidence="1" type="ORF">KI387_000825</name>
</gene>
<dbReference type="EMBL" id="JAHRHJ020000001">
    <property type="protein sequence ID" value="KAH9328717.1"/>
    <property type="molecule type" value="Genomic_DNA"/>
</dbReference>
<reference evidence="1 2" key="1">
    <citation type="journal article" date="2021" name="Nat. Plants">
        <title>The Taxus genome provides insights into paclitaxel biosynthesis.</title>
        <authorList>
            <person name="Xiong X."/>
            <person name="Gou J."/>
            <person name="Liao Q."/>
            <person name="Li Y."/>
            <person name="Zhou Q."/>
            <person name="Bi G."/>
            <person name="Li C."/>
            <person name="Du R."/>
            <person name="Wang X."/>
            <person name="Sun T."/>
            <person name="Guo L."/>
            <person name="Liang H."/>
            <person name="Lu P."/>
            <person name="Wu Y."/>
            <person name="Zhang Z."/>
            <person name="Ro D.K."/>
            <person name="Shang Y."/>
            <person name="Huang S."/>
            <person name="Yan J."/>
        </authorList>
    </citation>
    <scope>NUCLEOTIDE SEQUENCE [LARGE SCALE GENOMIC DNA]</scope>
    <source>
        <strain evidence="1">Ta-2019</strain>
    </source>
</reference>
<dbReference type="AlphaFoldDB" id="A0AA38LPE3"/>
<comment type="caution">
    <text evidence="1">The sequence shown here is derived from an EMBL/GenBank/DDBJ whole genome shotgun (WGS) entry which is preliminary data.</text>
</comment>
<evidence type="ECO:0000313" key="2">
    <source>
        <dbReference type="Proteomes" id="UP000824469"/>
    </source>
</evidence>
<dbReference type="Proteomes" id="UP000824469">
    <property type="component" value="Unassembled WGS sequence"/>
</dbReference>
<accession>A0AA38LPE3</accession>
<keyword evidence="2" id="KW-1185">Reference proteome</keyword>
<name>A0AA38LPE3_TAXCH</name>
<feature type="non-terminal residue" evidence="1">
    <location>
        <position position="118"/>
    </location>
</feature>
<protein>
    <submittedName>
        <fullName evidence="1">Uncharacterized protein</fullName>
    </submittedName>
</protein>
<feature type="non-terminal residue" evidence="1">
    <location>
        <position position="1"/>
    </location>
</feature>
<sequence>FQHPQQVSGFLKVPISKVSAGFPPVSVIDSECRVSPSFRHQKQVSGFAKVPTYQTCRVLRVFRHPPQRVGLFYSSGIFSRSGFSVWITSPEFQAFLPPTFFMSDPGPSQEKAEKSSRM</sequence>
<evidence type="ECO:0000313" key="1">
    <source>
        <dbReference type="EMBL" id="KAH9328717.1"/>
    </source>
</evidence>